<dbReference type="RefSeq" id="WP_015742371.1">
    <property type="nucleotide sequence ID" value="NZ_CP165997.1"/>
</dbReference>
<comment type="caution">
    <text evidence="2">The sequence shown here is derived from an EMBL/GenBank/DDBJ whole genome shotgun (WGS) entry which is preliminary data.</text>
</comment>
<accession>A0A2T7B6W6</accession>
<dbReference type="GeneID" id="92805013"/>
<name>A0A2T7B6W6_9ENTR</name>
<reference evidence="2" key="1">
    <citation type="submission" date="2016-12" db="EMBL/GenBank/DDBJ databases">
        <title>Analysis of the Molecular Diversity Among Cronobacter Species Isolated from Filth Flies Using a Pan Genomic DNA Microarray.</title>
        <authorList>
            <person name="Pava-Ripoll M."/>
            <person name="Tall B."/>
            <person name="Farber J."/>
            <person name="Fanning S."/>
            <person name="Lehner A."/>
            <person name="Stephan R."/>
            <person name="Pagotto F."/>
            <person name="Iverson C."/>
            <person name="Ziobro G."/>
            <person name="Miller A."/>
            <person name="Pearson R."/>
            <person name="Yan Q."/>
            <person name="Kim M."/>
            <person name="Jeong S."/>
            <person name="Park J."/>
            <person name="Jun S."/>
            <person name="Choi H."/>
            <person name="Chung T."/>
            <person name="Yoo Y."/>
            <person name="Park E."/>
            <person name="Hwang S."/>
            <person name="Lee B."/>
            <person name="Sathyamoorthy V."/>
            <person name="Carter L."/>
            <person name="Mammel M."/>
            <person name="Jackson S."/>
            <person name="Kothary M."/>
            <person name="Patel I."/>
            <person name="Grim C."/>
            <person name="Gopinath G."/>
            <person name="Gangiredla J."/>
            <person name="Chase H."/>
        </authorList>
    </citation>
    <scope>NUCLEOTIDE SEQUENCE [LARGE SCALE GENOMIC DNA]</scope>
    <source>
        <strain evidence="2">MOD1-Sh41s</strain>
    </source>
</reference>
<evidence type="ECO:0000313" key="2">
    <source>
        <dbReference type="EMBL" id="PUX23657.1"/>
    </source>
</evidence>
<dbReference type="OMA" id="ELTITEH"/>
<dbReference type="EMBL" id="MSAG01000012">
    <property type="protein sequence ID" value="PUX23657.1"/>
    <property type="molecule type" value="Genomic_DNA"/>
</dbReference>
<gene>
    <name evidence="2" type="ORF">BS411_06975</name>
</gene>
<sequence length="187" mass="19910">MDFLSTLLRNNQRRIGVLVPDVVISETHKDTLNVTTHPVEFGAAIADHAWRSPATLTMKCGFGSGGALLDFASDATAWHQSGKSPQEIYQALRDLLDPPALLDVVTGKRIYQNMLLTGIDVATDATTEYVLSCTLTLTEVIISHRENVQVATKSQMKTGVSTTGVSNNGVKSTVPVSAGRLNAATGG</sequence>
<protein>
    <recommendedName>
        <fullName evidence="1">Dit-like phage tail protein N-terminal domain-containing protein</fullName>
    </recommendedName>
</protein>
<feature type="domain" description="Dit-like phage tail protein N-terminal" evidence="1">
    <location>
        <begin position="20"/>
        <end position="150"/>
    </location>
</feature>
<dbReference type="InterPro" id="IPR048494">
    <property type="entry name" value="Dit-like_N"/>
</dbReference>
<proteinExistence type="predicted"/>
<evidence type="ECO:0000259" key="1">
    <source>
        <dbReference type="Pfam" id="PF21821"/>
    </source>
</evidence>
<dbReference type="Pfam" id="PF21821">
    <property type="entry name" value="Dit_like"/>
    <property type="match status" value="1"/>
</dbReference>
<dbReference type="OrthoDB" id="9814225at2"/>
<organism evidence="2">
    <name type="scientific">Cronobacter turicensis</name>
    <dbReference type="NCBI Taxonomy" id="413502"/>
    <lineage>
        <taxon>Bacteria</taxon>
        <taxon>Pseudomonadati</taxon>
        <taxon>Pseudomonadota</taxon>
        <taxon>Gammaproteobacteria</taxon>
        <taxon>Enterobacterales</taxon>
        <taxon>Enterobacteriaceae</taxon>
        <taxon>Cronobacter</taxon>
    </lineage>
</organism>
<dbReference type="AlphaFoldDB" id="A0A2T7B6W6"/>